<evidence type="ECO:0000259" key="1">
    <source>
        <dbReference type="Pfam" id="PF21806"/>
    </source>
</evidence>
<evidence type="ECO:0000313" key="3">
    <source>
        <dbReference type="Proteomes" id="UP000286716"/>
    </source>
</evidence>
<sequence length="174" mass="19831">MRLGAEWMRYFDAFTVSAFRLEIQQTYTIPAERSNVELFLAGGERPLGHNAAWHGRIEEIVSSGRTVQRAKAVRRPLTDYLRYQRAWSIPGNVAAGEDYRMVDITENDWDLPEQDFWLFDEATVVHLDYHPDGVFIGAELVEEPDLTQYCRWRDVALSHGVPFDGWDAGAGPAG</sequence>
<accession>A0A428VUM1</accession>
<evidence type="ECO:0000313" key="2">
    <source>
        <dbReference type="EMBL" id="RSM34523.1"/>
    </source>
</evidence>
<reference evidence="2 3" key="1">
    <citation type="submission" date="2018-05" db="EMBL/GenBank/DDBJ databases">
        <title>Evolution of GPA BGCs.</title>
        <authorList>
            <person name="Waglechner N."/>
            <person name="Wright G.D."/>
        </authorList>
    </citation>
    <scope>NUCLEOTIDE SEQUENCE [LARGE SCALE GENOMIC DNA]</scope>
    <source>
        <strain evidence="2 3">DSM 5908</strain>
    </source>
</reference>
<proteinExistence type="predicted"/>
<dbReference type="InterPro" id="IPR049244">
    <property type="entry name" value="DUF6879"/>
</dbReference>
<dbReference type="Pfam" id="PF21806">
    <property type="entry name" value="DUF6879"/>
    <property type="match status" value="1"/>
</dbReference>
<name>A0A428VUM1_AMYBA</name>
<dbReference type="EMBL" id="QHHU01000141">
    <property type="protein sequence ID" value="RSM34523.1"/>
    <property type="molecule type" value="Genomic_DNA"/>
</dbReference>
<dbReference type="OrthoDB" id="3821358at2"/>
<feature type="domain" description="DUF6879" evidence="1">
    <location>
        <begin position="6"/>
        <end position="166"/>
    </location>
</feature>
<dbReference type="Proteomes" id="UP000286716">
    <property type="component" value="Unassembled WGS sequence"/>
</dbReference>
<dbReference type="AlphaFoldDB" id="A0A428VUM1"/>
<keyword evidence="3" id="KW-1185">Reference proteome</keyword>
<gene>
    <name evidence="2" type="ORF">DMA12_47915</name>
</gene>
<comment type="caution">
    <text evidence="2">The sequence shown here is derived from an EMBL/GenBank/DDBJ whole genome shotgun (WGS) entry which is preliminary data.</text>
</comment>
<protein>
    <recommendedName>
        <fullName evidence="1">DUF6879 domain-containing protein</fullName>
    </recommendedName>
</protein>
<organism evidence="2 3">
    <name type="scientific">Amycolatopsis balhimycina DSM 5908</name>
    <dbReference type="NCBI Taxonomy" id="1081091"/>
    <lineage>
        <taxon>Bacteria</taxon>
        <taxon>Bacillati</taxon>
        <taxon>Actinomycetota</taxon>
        <taxon>Actinomycetes</taxon>
        <taxon>Pseudonocardiales</taxon>
        <taxon>Pseudonocardiaceae</taxon>
        <taxon>Amycolatopsis</taxon>
    </lineage>
</organism>